<gene>
    <name evidence="2" type="ORF">FEQUK3_LOCUS1801</name>
</gene>
<reference evidence="2" key="1">
    <citation type="submission" date="2021-05" db="EMBL/GenBank/DDBJ databases">
        <authorList>
            <person name="Khan N."/>
        </authorList>
    </citation>
    <scope>NUCLEOTIDE SEQUENCE</scope>
</reference>
<feature type="compositionally biased region" description="Acidic residues" evidence="1">
    <location>
        <begin position="131"/>
        <end position="144"/>
    </location>
</feature>
<dbReference type="AlphaFoldDB" id="A0A8J2NEZ2"/>
<comment type="caution">
    <text evidence="2">The sequence shown here is derived from an EMBL/GenBank/DDBJ whole genome shotgun (WGS) entry which is preliminary data.</text>
</comment>
<organism evidence="2 3">
    <name type="scientific">Fusarium equiseti</name>
    <name type="common">Fusarium scirpi</name>
    <dbReference type="NCBI Taxonomy" id="61235"/>
    <lineage>
        <taxon>Eukaryota</taxon>
        <taxon>Fungi</taxon>
        <taxon>Dikarya</taxon>
        <taxon>Ascomycota</taxon>
        <taxon>Pezizomycotina</taxon>
        <taxon>Sordariomycetes</taxon>
        <taxon>Hypocreomycetidae</taxon>
        <taxon>Hypocreales</taxon>
        <taxon>Nectriaceae</taxon>
        <taxon>Fusarium</taxon>
        <taxon>Fusarium incarnatum-equiseti species complex</taxon>
    </lineage>
</organism>
<accession>A0A8J2NEZ2</accession>
<protein>
    <submittedName>
        <fullName evidence="2">Uncharacterized protein</fullName>
    </submittedName>
</protein>
<sequence>MCVENIPSRRALPWTLPSFTHGELYMTAQDRVICNNARDVCACFLGTYDTVVCVVPTEELISAPSPRFDVSLAPLERTTMFGIIVKTERSSSPPSCTDLLHEGGGDCDRDSATSTVRIEFEASNRRGTDGLDGDDSDEGVDDECDGDIESLERNGGRLKILWTLARATIHSRA</sequence>
<evidence type="ECO:0000256" key="1">
    <source>
        <dbReference type="SAM" id="MobiDB-lite"/>
    </source>
</evidence>
<dbReference type="EMBL" id="CAJSTJ010000077">
    <property type="protein sequence ID" value="CAG7556074.1"/>
    <property type="molecule type" value="Genomic_DNA"/>
</dbReference>
<feature type="region of interest" description="Disordered" evidence="1">
    <location>
        <begin position="123"/>
        <end position="144"/>
    </location>
</feature>
<proteinExistence type="predicted"/>
<dbReference type="Proteomes" id="UP000693738">
    <property type="component" value="Unassembled WGS sequence"/>
</dbReference>
<evidence type="ECO:0000313" key="2">
    <source>
        <dbReference type="EMBL" id="CAG7556074.1"/>
    </source>
</evidence>
<evidence type="ECO:0000313" key="3">
    <source>
        <dbReference type="Proteomes" id="UP000693738"/>
    </source>
</evidence>
<name>A0A8J2NEZ2_FUSEQ</name>